<feature type="region of interest" description="Disordered" evidence="1">
    <location>
        <begin position="137"/>
        <end position="192"/>
    </location>
</feature>
<feature type="region of interest" description="Disordered" evidence="1">
    <location>
        <begin position="398"/>
        <end position="420"/>
    </location>
</feature>
<name>A0A226DSH8_FOLCA</name>
<comment type="caution">
    <text evidence="2">The sequence shown here is derived from an EMBL/GenBank/DDBJ whole genome shotgun (WGS) entry which is preliminary data.</text>
</comment>
<organism evidence="2 3">
    <name type="scientific">Folsomia candida</name>
    <name type="common">Springtail</name>
    <dbReference type="NCBI Taxonomy" id="158441"/>
    <lineage>
        <taxon>Eukaryota</taxon>
        <taxon>Metazoa</taxon>
        <taxon>Ecdysozoa</taxon>
        <taxon>Arthropoda</taxon>
        <taxon>Hexapoda</taxon>
        <taxon>Collembola</taxon>
        <taxon>Entomobryomorpha</taxon>
        <taxon>Isotomoidea</taxon>
        <taxon>Isotomidae</taxon>
        <taxon>Proisotominae</taxon>
        <taxon>Folsomia</taxon>
    </lineage>
</organism>
<keyword evidence="3" id="KW-1185">Reference proteome</keyword>
<proteinExistence type="predicted"/>
<dbReference type="EMBL" id="LNIX01000012">
    <property type="protein sequence ID" value="OXA48030.1"/>
    <property type="molecule type" value="Genomic_DNA"/>
</dbReference>
<dbReference type="Proteomes" id="UP000198287">
    <property type="component" value="Unassembled WGS sequence"/>
</dbReference>
<evidence type="ECO:0000256" key="1">
    <source>
        <dbReference type="SAM" id="MobiDB-lite"/>
    </source>
</evidence>
<evidence type="ECO:0008006" key="4">
    <source>
        <dbReference type="Google" id="ProtNLM"/>
    </source>
</evidence>
<evidence type="ECO:0000313" key="2">
    <source>
        <dbReference type="EMBL" id="OXA48030.1"/>
    </source>
</evidence>
<protein>
    <recommendedName>
        <fullName evidence="4">BTB domain-containing protein</fullName>
    </recommendedName>
</protein>
<evidence type="ECO:0000313" key="3">
    <source>
        <dbReference type="Proteomes" id="UP000198287"/>
    </source>
</evidence>
<gene>
    <name evidence="2" type="ORF">Fcan01_17224</name>
</gene>
<dbReference type="AlphaFoldDB" id="A0A226DSH8"/>
<accession>A0A226DSH8</accession>
<sequence length="420" mass="47233">MADKFHPDDAKLAFVNSGEMYNRHFVLRNKKPSGYSYVVVSCHKEIVYGKSPILDHFIDAEIGRFYEYNDAFDNLNELHFRRMLGFFYDYDMNYIVDNQELTDLYEMAKLFEAKSVVDFCVKKIICARLGCTLRLPSTPAAATSSSPSSTSSSDSSSEEENDFLSCSSSSDLSSSSSDKDFSSSSSSSSCSEESLSHWSDFAKFDMNFAPMILPRVPDYIKKILKPKKNGLESTNLEKSLPMAKKTPMSILKAELVSELTASLKSEIKKDLIINLKDAVKKDDFLAEVQSKISHRLRADLTLTEEISANLRDGIKTELINDPDLNVGLPRHIRNEVLRDGSLTGSIKQELVSEIKRETLPEFKEDLKDRILVRGTTKDDLVGEIRSKLLNDGELKKKLGGRRPPDAVTIPEESHMTTACW</sequence>
<dbReference type="OrthoDB" id="5355499at2759"/>
<feature type="compositionally biased region" description="Low complexity" evidence="1">
    <location>
        <begin position="163"/>
        <end position="192"/>
    </location>
</feature>
<reference evidence="2 3" key="1">
    <citation type="submission" date="2015-12" db="EMBL/GenBank/DDBJ databases">
        <title>The genome of Folsomia candida.</title>
        <authorList>
            <person name="Faddeeva A."/>
            <person name="Derks M.F."/>
            <person name="Anvar Y."/>
            <person name="Smit S."/>
            <person name="Van Straalen N."/>
            <person name="Roelofs D."/>
        </authorList>
    </citation>
    <scope>NUCLEOTIDE SEQUENCE [LARGE SCALE GENOMIC DNA]</scope>
    <source>
        <strain evidence="2 3">VU population</strain>
        <tissue evidence="2">Whole body</tissue>
    </source>
</reference>
<feature type="compositionally biased region" description="Low complexity" evidence="1">
    <location>
        <begin position="137"/>
        <end position="155"/>
    </location>
</feature>